<sequence>MFTLQNAVTGEHTCMILKPLNNDEIEVDGSNQWGFFGPFYEGEFIFLCAGYRTIYVPPCLFMTLHKFLLSWDFKQRFTRLLASTFRGMEYKLALSIIDPKINFMDQEPWKTNSDKYLGSVREYLSPHDMKRLEAYVENLADFHLYIMTLLVGQILDIVPTITHLFFQEKIPVTLSYAQASVLLCIGLQNQNISYIEVMKKFYKYLYGLASKEIESTLPRLKEIVMEPHSVSVDEDLNNAAKQVEDDMKSKTEALFAPDMIQQYAIQDGESSLENLLQNNGGKIPTGGLVSVKSSKSVVKPEKEKRSHKTDKKREKDKHSNKSSKRKRT</sequence>
<dbReference type="InterPro" id="IPR027992">
    <property type="entry name" value="tRNA_bind_dom"/>
</dbReference>
<dbReference type="GO" id="GO:0005730">
    <property type="term" value="C:nucleolus"/>
    <property type="evidence" value="ECO:0007669"/>
    <property type="project" value="TreeGrafter"/>
</dbReference>
<protein>
    <recommendedName>
        <fullName evidence="2">Possible tRNA binding domain-containing protein</fullName>
    </recommendedName>
</protein>
<evidence type="ECO:0000313" key="3">
    <source>
        <dbReference type="EMBL" id="RYR18910.1"/>
    </source>
</evidence>
<evidence type="ECO:0000259" key="2">
    <source>
        <dbReference type="Pfam" id="PF13725"/>
    </source>
</evidence>
<organism evidence="3 4">
    <name type="scientific">Arachis hypogaea</name>
    <name type="common">Peanut</name>
    <dbReference type="NCBI Taxonomy" id="3818"/>
    <lineage>
        <taxon>Eukaryota</taxon>
        <taxon>Viridiplantae</taxon>
        <taxon>Streptophyta</taxon>
        <taxon>Embryophyta</taxon>
        <taxon>Tracheophyta</taxon>
        <taxon>Spermatophyta</taxon>
        <taxon>Magnoliopsida</taxon>
        <taxon>eudicotyledons</taxon>
        <taxon>Gunneridae</taxon>
        <taxon>Pentapetalae</taxon>
        <taxon>rosids</taxon>
        <taxon>fabids</taxon>
        <taxon>Fabales</taxon>
        <taxon>Fabaceae</taxon>
        <taxon>Papilionoideae</taxon>
        <taxon>50 kb inversion clade</taxon>
        <taxon>dalbergioids sensu lato</taxon>
        <taxon>Dalbergieae</taxon>
        <taxon>Pterocarpus clade</taxon>
        <taxon>Arachis</taxon>
    </lineage>
</organism>
<reference evidence="3 4" key="1">
    <citation type="submission" date="2019-01" db="EMBL/GenBank/DDBJ databases">
        <title>Sequencing of cultivated peanut Arachis hypogaea provides insights into genome evolution and oil improvement.</title>
        <authorList>
            <person name="Chen X."/>
        </authorList>
    </citation>
    <scope>NUCLEOTIDE SEQUENCE [LARGE SCALE GENOMIC DNA]</scope>
    <source>
        <strain evidence="4">cv. Fuhuasheng</strain>
        <tissue evidence="3">Leaves</tissue>
    </source>
</reference>
<feature type="region of interest" description="Disordered" evidence="1">
    <location>
        <begin position="276"/>
        <end position="328"/>
    </location>
</feature>
<name>A0A444ZXF6_ARAHY</name>
<dbReference type="GO" id="GO:1990883">
    <property type="term" value="F:18S rRNA cytidine N-acetyltransferase activity"/>
    <property type="evidence" value="ECO:0007669"/>
    <property type="project" value="TreeGrafter"/>
</dbReference>
<evidence type="ECO:0000313" key="4">
    <source>
        <dbReference type="Proteomes" id="UP000289738"/>
    </source>
</evidence>
<accession>A0A444ZXF6</accession>
<feature type="domain" description="Possible tRNA binding" evidence="2">
    <location>
        <begin position="71"/>
        <end position="274"/>
    </location>
</feature>
<keyword evidence="4" id="KW-1185">Reference proteome</keyword>
<dbReference type="EMBL" id="SDMP01000013">
    <property type="protein sequence ID" value="RYR18910.1"/>
    <property type="molecule type" value="Genomic_DNA"/>
</dbReference>
<dbReference type="GO" id="GO:1904812">
    <property type="term" value="P:rRNA acetylation involved in maturation of SSU-rRNA"/>
    <property type="evidence" value="ECO:0007669"/>
    <property type="project" value="TreeGrafter"/>
</dbReference>
<dbReference type="GO" id="GO:0030686">
    <property type="term" value="C:90S preribosome"/>
    <property type="evidence" value="ECO:0007669"/>
    <property type="project" value="TreeGrafter"/>
</dbReference>
<dbReference type="Proteomes" id="UP000289738">
    <property type="component" value="Chromosome B03"/>
</dbReference>
<evidence type="ECO:0000256" key="1">
    <source>
        <dbReference type="SAM" id="MobiDB-lite"/>
    </source>
</evidence>
<dbReference type="STRING" id="3818.A0A444ZXF6"/>
<comment type="caution">
    <text evidence="3">The sequence shown here is derived from an EMBL/GenBank/DDBJ whole genome shotgun (WGS) entry which is preliminary data.</text>
</comment>
<dbReference type="PANTHER" id="PTHR10925:SF5">
    <property type="entry name" value="RNA CYTIDINE ACETYLTRANSFERASE"/>
    <property type="match status" value="1"/>
</dbReference>
<dbReference type="AlphaFoldDB" id="A0A444ZXF6"/>
<dbReference type="PANTHER" id="PTHR10925">
    <property type="entry name" value="N-ACETYLTRANSFERASE 10"/>
    <property type="match status" value="1"/>
</dbReference>
<dbReference type="InterPro" id="IPR032672">
    <property type="entry name" value="TmcA/NAT10/Kre33"/>
</dbReference>
<gene>
    <name evidence="3" type="ORF">Ahy_B03g063529</name>
</gene>
<dbReference type="GO" id="GO:0000049">
    <property type="term" value="F:tRNA binding"/>
    <property type="evidence" value="ECO:0007669"/>
    <property type="project" value="TreeGrafter"/>
</dbReference>
<dbReference type="Pfam" id="PF13725">
    <property type="entry name" value="tRNA_bind_2"/>
    <property type="match status" value="1"/>
</dbReference>
<proteinExistence type="predicted"/>